<sequence length="255" mass="26454">MAMIYRFKALAKRRDPDQLDVPLALATPGGWIVTFVIGFCLISLVGWGFLGRVDQHVTASGVLQFPGGLVTVHSDVEGVVTELKPLGSSLGEGEDIAQLQRRGSVGHTRVSGVTGGRVVQHLVKVGDVVSIGTPIAVVEPGSGEKALLEAVVQVPAKQISAIQVGQDVKLTVSGIVAAKYGLLRGRIKSVAPFPTGTDGVQVGPTMVVVSLEPADTPTGYEWTSLVGPEQQLESQTPVIAEIDVGTVAPLALLGG</sequence>
<dbReference type="AlphaFoldDB" id="A0A3P1WWW4"/>
<dbReference type="OrthoDB" id="3516536at2"/>
<feature type="domain" description="LcnD-like C-terminal" evidence="6">
    <location>
        <begin position="149"/>
        <end position="198"/>
    </location>
</feature>
<evidence type="ECO:0000259" key="6">
    <source>
        <dbReference type="Pfam" id="PF25940"/>
    </source>
</evidence>
<evidence type="ECO:0000256" key="5">
    <source>
        <dbReference type="SAM" id="Phobius"/>
    </source>
</evidence>
<evidence type="ECO:0000256" key="1">
    <source>
        <dbReference type="ARBA" id="ARBA00004370"/>
    </source>
</evidence>
<dbReference type="Proteomes" id="UP000280935">
    <property type="component" value="Unassembled WGS sequence"/>
</dbReference>
<keyword evidence="4 5" id="KW-0472">Membrane</keyword>
<feature type="transmembrane region" description="Helical" evidence="5">
    <location>
        <begin position="21"/>
        <end position="50"/>
    </location>
</feature>
<keyword evidence="2 5" id="KW-0812">Transmembrane</keyword>
<evidence type="ECO:0000313" key="7">
    <source>
        <dbReference type="EMBL" id="RRD50705.1"/>
    </source>
</evidence>
<gene>
    <name evidence="7" type="ORF">EII35_02940</name>
</gene>
<comment type="caution">
    <text evidence="7">The sequence shown here is derived from an EMBL/GenBank/DDBJ whole genome shotgun (WGS) entry which is preliminary data.</text>
</comment>
<protein>
    <submittedName>
        <fullName evidence="7">HlyD family efflux transporter periplasmic adaptor subunit</fullName>
    </submittedName>
</protein>
<dbReference type="RefSeq" id="WP_125226978.1">
    <property type="nucleotide sequence ID" value="NZ_RQYT01000004.1"/>
</dbReference>
<organism evidence="7 8">
    <name type="scientific">Arachnia propionica</name>
    <dbReference type="NCBI Taxonomy" id="1750"/>
    <lineage>
        <taxon>Bacteria</taxon>
        <taxon>Bacillati</taxon>
        <taxon>Actinomycetota</taxon>
        <taxon>Actinomycetes</taxon>
        <taxon>Propionibacteriales</taxon>
        <taxon>Propionibacteriaceae</taxon>
        <taxon>Arachnia</taxon>
    </lineage>
</organism>
<keyword evidence="3 5" id="KW-1133">Transmembrane helix</keyword>
<reference evidence="7 8" key="1">
    <citation type="submission" date="2018-11" db="EMBL/GenBank/DDBJ databases">
        <title>Genomes From Bacteria Associated with the Canine Oral Cavity: a Test Case for Automated Genome-Based Taxonomic Assignment.</title>
        <authorList>
            <person name="Coil D.A."/>
            <person name="Jospin G."/>
            <person name="Darling A.E."/>
            <person name="Wallis C."/>
            <person name="Davis I.J."/>
            <person name="Harris S."/>
            <person name="Eisen J.A."/>
            <person name="Holcombe L.J."/>
            <person name="O'Flynn C."/>
        </authorList>
    </citation>
    <scope>NUCLEOTIDE SEQUENCE [LARGE SCALE GENOMIC DNA]</scope>
    <source>
        <strain evidence="7 8">OH2822_COT-296</strain>
    </source>
</reference>
<evidence type="ECO:0000313" key="8">
    <source>
        <dbReference type="Proteomes" id="UP000280935"/>
    </source>
</evidence>
<dbReference type="EMBL" id="RQYT01000004">
    <property type="protein sequence ID" value="RRD50705.1"/>
    <property type="molecule type" value="Genomic_DNA"/>
</dbReference>
<accession>A0A3P1WWW4</accession>
<proteinExistence type="predicted"/>
<evidence type="ECO:0000256" key="2">
    <source>
        <dbReference type="ARBA" id="ARBA00022692"/>
    </source>
</evidence>
<evidence type="ECO:0000256" key="4">
    <source>
        <dbReference type="ARBA" id="ARBA00023136"/>
    </source>
</evidence>
<name>A0A3P1WWW4_9ACTN</name>
<dbReference type="Pfam" id="PF25940">
    <property type="entry name" value="LcnD_C"/>
    <property type="match status" value="1"/>
</dbReference>
<comment type="subcellular location">
    <subcellularLocation>
        <location evidence="1">Membrane</location>
    </subcellularLocation>
</comment>
<evidence type="ECO:0000256" key="3">
    <source>
        <dbReference type="ARBA" id="ARBA00022989"/>
    </source>
</evidence>
<dbReference type="InterPro" id="IPR058795">
    <property type="entry name" value="LcnD_C"/>
</dbReference>